<keyword evidence="6" id="KW-0832">Ubl conjugation</keyword>
<feature type="compositionally biased region" description="Basic and acidic residues" evidence="13">
    <location>
        <begin position="672"/>
        <end position="685"/>
    </location>
</feature>
<feature type="compositionally biased region" description="Low complexity" evidence="13">
    <location>
        <begin position="915"/>
        <end position="931"/>
    </location>
</feature>
<feature type="region of interest" description="Disordered" evidence="13">
    <location>
        <begin position="605"/>
        <end position="685"/>
    </location>
</feature>
<evidence type="ECO:0000256" key="13">
    <source>
        <dbReference type="SAM" id="MobiDB-lite"/>
    </source>
</evidence>
<comment type="similarity">
    <text evidence="2">Belongs to the cyclin family. Cyclin C subfamily.</text>
</comment>
<feature type="region of interest" description="Disordered" evidence="13">
    <location>
        <begin position="374"/>
        <end position="439"/>
    </location>
</feature>
<dbReference type="InterPro" id="IPR043198">
    <property type="entry name" value="Cyclin/Ssn8"/>
</dbReference>
<dbReference type="Proteomes" id="UP000694843">
    <property type="component" value="Unplaced"/>
</dbReference>
<evidence type="ECO:0000256" key="8">
    <source>
        <dbReference type="ARBA" id="ARBA00023127"/>
    </source>
</evidence>
<feature type="compositionally biased region" description="Basic and acidic residues" evidence="13">
    <location>
        <begin position="797"/>
        <end position="817"/>
    </location>
</feature>
<evidence type="ECO:0000256" key="4">
    <source>
        <dbReference type="ARBA" id="ARBA00022553"/>
    </source>
</evidence>
<dbReference type="CDD" id="cd20539">
    <property type="entry name" value="CYCLIN_CCNT_rpt2"/>
    <property type="match status" value="1"/>
</dbReference>
<feature type="region of interest" description="Disordered" evidence="13">
    <location>
        <begin position="957"/>
        <end position="1155"/>
    </location>
</feature>
<sequence>MAKSDERWYFTKREIEQSPSRKCGMEPEKEIYYRHQAATLIQEIGQRLQVGQLVINTAIVYMHRFYMMHSFTRFHRNVIAPAAIFLAAKVEEQPRKLEHLIRFAHLCIHKDVPAPDVTSEAYHDKAQEVVVNENILLQTLGFDVAIDHPHTHVVKCCQLVRATKDLAQRSYFMATSSLHLTTMCLQYRPTVVACLCIFYVCKENNYEIQRQTTEGMDWFYYVDKSVTISLLDSMCKEFHNVVDKCPDKVRKVIRSTSSFPPRVSNLPRPAIQPPPSHKVPSASNPVGKAPPATTATQPPNRISIKDYEKRDRSRERTQPQQMRHASSTCPTSSSRPPSTNAMLPHASIQQQQLQQQQQFQQQQQQQQLLVSQTLAGNNNNSGSGGGGSNHHHHNVSSAGPVPTAMSAVGAGSKHSYSRNSQNHQQVRHRHGHEQQHQNPDNLRWMQDRNKYNEQQHQLHQQQFLQEQQQQQLQHQQHQQALRRSANIPDSTSQRKLSAELRLQQSALKQQEYRVDPQVEFTTEIKQEKMPVVEVKPEKIALTEIKKESSQKHLMKVEKYEGKDHKSLLKVEPKTELKDDPTDNFIFNNNDSTDFSLSDFLTFGDAPPENIFDTQCPTDPNSSLAPATHHRGLSPPPPSMPASQLSSSQKQQRSSEPNPSIVHRNQQQQQELARQEAQKKEMLRQQEAQKQEKLRLQEIQKQELQQQQQQEARRKERLKIEEEQKQELLRQQQEDARKQELIRQQEAKKQQQILQQRQQEEEQRQLEHQRKQLELMKEQELKKQQQLQLQQEQKILKEQQEMKRKEEENARREMEAMRRQQQQQQQQMLLLQQQQELASQSHSNGNNSREHKSSSSYRKKIRDHHISSMTNSPVASTAAGIGAGILSPGTKPYRPEHHPLPVGSTAAKDLLPELTKAASTRPSSPRSKSSMMLQPPPYQARDALALSEETPMDLEFLSSRDSRRDHRPSSHTSLSLSQSSSSMPPTQPPHAACHPRVSAPSSHKSSSQRSSSSSLFNTESPPPPYPLVNKTEPLHPSLGGLGSDSLVKPGSDPSKAFKSHRHDQLMGDPSVSMASSSNLLGTGPLSPQVISHKKHKSDHHKRKEKKKHKHKEKDKHKDREGKEHKKEKKSKKSKDKDRDREKKREPLPVPELATPSLKIKISMDKINATPEVMKNVQEPLAPIPPTPVVSIADPSTPISTPGSGGLKLRISKALIQQTSGGESSGESSSRKSRGSKDPQKEFRKRDRDSSPVEAGHSAKQARLSVHRPAPQVLDSSRWGL</sequence>
<feature type="compositionally biased region" description="Low complexity" evidence="13">
    <location>
        <begin position="326"/>
        <end position="339"/>
    </location>
</feature>
<keyword evidence="4" id="KW-0597">Phosphoprotein</keyword>
<dbReference type="OrthoDB" id="25002at2759"/>
<feature type="compositionally biased region" description="Basic and acidic residues" evidence="13">
    <location>
        <begin position="1114"/>
        <end position="1123"/>
    </location>
</feature>
<feature type="region of interest" description="Disordered" evidence="13">
    <location>
        <begin position="256"/>
        <end position="359"/>
    </location>
</feature>
<keyword evidence="10" id="KW-0539">Nucleus</keyword>
<evidence type="ECO:0000256" key="7">
    <source>
        <dbReference type="ARBA" id="ARBA00023015"/>
    </source>
</evidence>
<dbReference type="Pfam" id="PF21797">
    <property type="entry name" value="CycT2-like_C"/>
    <property type="match status" value="1"/>
</dbReference>
<organism evidence="15 16">
    <name type="scientific">Hyalella azteca</name>
    <name type="common">Amphipod</name>
    <dbReference type="NCBI Taxonomy" id="294128"/>
    <lineage>
        <taxon>Eukaryota</taxon>
        <taxon>Metazoa</taxon>
        <taxon>Ecdysozoa</taxon>
        <taxon>Arthropoda</taxon>
        <taxon>Crustacea</taxon>
        <taxon>Multicrustacea</taxon>
        <taxon>Malacostraca</taxon>
        <taxon>Eumalacostraca</taxon>
        <taxon>Peracarida</taxon>
        <taxon>Amphipoda</taxon>
        <taxon>Senticaudata</taxon>
        <taxon>Talitrida</taxon>
        <taxon>Talitroidea</taxon>
        <taxon>Hyalellidae</taxon>
        <taxon>Hyalella</taxon>
    </lineage>
</organism>
<feature type="compositionally biased region" description="Low complexity" evidence="13">
    <location>
        <begin position="454"/>
        <end position="479"/>
    </location>
</feature>
<feature type="region of interest" description="Disordered" evidence="13">
    <location>
        <begin position="880"/>
        <end position="934"/>
    </location>
</feature>
<evidence type="ECO:0000313" key="16">
    <source>
        <dbReference type="RefSeq" id="XP_018016830.2"/>
    </source>
</evidence>
<feature type="compositionally biased region" description="Low complexity" evidence="13">
    <location>
        <begin position="997"/>
        <end position="1013"/>
    </location>
</feature>
<dbReference type="GO" id="GO:0016538">
    <property type="term" value="F:cyclin-dependent protein serine/threonine kinase regulator activity"/>
    <property type="evidence" value="ECO:0007669"/>
    <property type="project" value="InterPro"/>
</dbReference>
<evidence type="ECO:0000256" key="10">
    <source>
        <dbReference type="ARBA" id="ARBA00023242"/>
    </source>
</evidence>
<accession>A0A8B7NSZ1</accession>
<evidence type="ECO:0000256" key="5">
    <source>
        <dbReference type="ARBA" id="ARBA00022618"/>
    </source>
</evidence>
<dbReference type="RefSeq" id="XP_018016830.2">
    <property type="nucleotide sequence ID" value="XM_018161341.2"/>
</dbReference>
<dbReference type="InterPro" id="IPR036915">
    <property type="entry name" value="Cyclin-like_sf"/>
</dbReference>
<dbReference type="FunFam" id="1.10.472.10:FF:000009">
    <property type="entry name" value="cyclin-T2 isoform X1"/>
    <property type="match status" value="1"/>
</dbReference>
<evidence type="ECO:0000313" key="15">
    <source>
        <dbReference type="Proteomes" id="UP000694843"/>
    </source>
</evidence>
<feature type="compositionally biased region" description="Low complexity" evidence="13">
    <location>
        <begin position="289"/>
        <end position="299"/>
    </location>
</feature>
<keyword evidence="5" id="KW-0132">Cell division</keyword>
<dbReference type="SMART" id="SM00385">
    <property type="entry name" value="CYCLIN"/>
    <property type="match status" value="1"/>
</dbReference>
<reference evidence="16" key="1">
    <citation type="submission" date="2025-08" db="UniProtKB">
        <authorList>
            <consortium name="RefSeq"/>
        </authorList>
    </citation>
    <scope>IDENTIFICATION</scope>
    <source>
        <tissue evidence="16">Whole organism</tissue>
    </source>
</reference>
<keyword evidence="7" id="KW-0805">Transcription regulation</keyword>
<dbReference type="GeneID" id="108673499"/>
<dbReference type="AlphaFoldDB" id="A0A8B7NSZ1"/>
<feature type="compositionally biased region" description="Basic residues" evidence="13">
    <location>
        <begin position="1090"/>
        <end position="1113"/>
    </location>
</feature>
<feature type="region of interest" description="Disordered" evidence="13">
    <location>
        <begin position="1177"/>
        <end position="1279"/>
    </location>
</feature>
<evidence type="ECO:0000256" key="12">
    <source>
        <dbReference type="RuleBase" id="RU000383"/>
    </source>
</evidence>
<keyword evidence="15" id="KW-1185">Reference proteome</keyword>
<evidence type="ECO:0000256" key="2">
    <source>
        <dbReference type="ARBA" id="ARBA00008638"/>
    </source>
</evidence>
<gene>
    <name evidence="16" type="primary">LOC108673499</name>
</gene>
<feature type="region of interest" description="Disordered" evidence="13">
    <location>
        <begin position="727"/>
        <end position="746"/>
    </location>
</feature>
<feature type="compositionally biased region" description="Low complexity" evidence="13">
    <location>
        <begin position="818"/>
        <end position="837"/>
    </location>
</feature>
<feature type="region of interest" description="Disordered" evidence="13">
    <location>
        <begin position="452"/>
        <end position="495"/>
    </location>
</feature>
<evidence type="ECO:0000256" key="9">
    <source>
        <dbReference type="ARBA" id="ARBA00023163"/>
    </source>
</evidence>
<protein>
    <submittedName>
        <fullName evidence="16">Cyclin-T</fullName>
    </submittedName>
</protein>
<feature type="compositionally biased region" description="Low complexity" evidence="13">
    <location>
        <begin position="642"/>
        <end position="654"/>
    </location>
</feature>
<dbReference type="Pfam" id="PF00134">
    <property type="entry name" value="Cyclin_N"/>
    <property type="match status" value="1"/>
</dbReference>
<evidence type="ECO:0000256" key="6">
    <source>
        <dbReference type="ARBA" id="ARBA00022843"/>
    </source>
</evidence>
<dbReference type="InterPro" id="IPR013763">
    <property type="entry name" value="Cyclin-like_dom"/>
</dbReference>
<dbReference type="PANTHER" id="PTHR10026">
    <property type="entry name" value="CYCLIN"/>
    <property type="match status" value="1"/>
</dbReference>
<dbReference type="SUPFAM" id="SSF47954">
    <property type="entry name" value="Cyclin-like"/>
    <property type="match status" value="2"/>
</dbReference>
<feature type="compositionally biased region" description="Polar residues" evidence="13">
    <location>
        <begin position="611"/>
        <end position="624"/>
    </location>
</feature>
<dbReference type="GO" id="GO:0005634">
    <property type="term" value="C:nucleus"/>
    <property type="evidence" value="ECO:0007669"/>
    <property type="project" value="UniProtKB-SubCell"/>
</dbReference>
<evidence type="ECO:0000259" key="14">
    <source>
        <dbReference type="SMART" id="SM00385"/>
    </source>
</evidence>
<dbReference type="CDD" id="cd20538">
    <property type="entry name" value="CYCLIN_CCNT_rpt1"/>
    <property type="match status" value="1"/>
</dbReference>
<evidence type="ECO:0000256" key="3">
    <source>
        <dbReference type="ARBA" id="ARBA00022499"/>
    </source>
</evidence>
<dbReference type="KEGG" id="hazt:108673499"/>
<name>A0A8B7NSZ1_HYAAZ</name>
<evidence type="ECO:0000256" key="11">
    <source>
        <dbReference type="ARBA" id="ARBA00023306"/>
    </source>
</evidence>
<keyword evidence="9" id="KW-0804">Transcription</keyword>
<feature type="region of interest" description="Disordered" evidence="13">
    <location>
        <begin position="797"/>
        <end position="858"/>
    </location>
</feature>
<keyword evidence="8 12" id="KW-0195">Cyclin</keyword>
<keyword evidence="3" id="KW-1017">Isopeptide bond</keyword>
<feature type="compositionally biased region" description="Basic and acidic residues" evidence="13">
    <location>
        <begin position="1133"/>
        <end position="1145"/>
    </location>
</feature>
<feature type="compositionally biased region" description="Low complexity" evidence="13">
    <location>
        <begin position="349"/>
        <end position="359"/>
    </location>
</feature>
<dbReference type="FunFam" id="1.10.472.10:FF:000004">
    <property type="entry name" value="Cyclin T2"/>
    <property type="match status" value="1"/>
</dbReference>
<feature type="compositionally biased region" description="Basic and acidic residues" evidence="13">
    <location>
        <begin position="957"/>
        <end position="967"/>
    </location>
</feature>
<dbReference type="GO" id="GO:0051301">
    <property type="term" value="P:cell division"/>
    <property type="evidence" value="ECO:0007669"/>
    <property type="project" value="UniProtKB-KW"/>
</dbReference>
<dbReference type="Gene3D" id="1.10.472.10">
    <property type="entry name" value="Cyclin-like"/>
    <property type="match status" value="2"/>
</dbReference>
<comment type="subcellular location">
    <subcellularLocation>
        <location evidence="1">Nucleus</location>
    </subcellularLocation>
</comment>
<feature type="domain" description="Cyclin-like" evidence="14">
    <location>
        <begin position="39"/>
        <end position="138"/>
    </location>
</feature>
<proteinExistence type="inferred from homology"/>
<feature type="compositionally biased region" description="Low complexity" evidence="13">
    <location>
        <begin position="969"/>
        <end position="983"/>
    </location>
</feature>
<dbReference type="InterPro" id="IPR006671">
    <property type="entry name" value="Cyclin_N"/>
</dbReference>
<dbReference type="GO" id="GO:0006357">
    <property type="term" value="P:regulation of transcription by RNA polymerase II"/>
    <property type="evidence" value="ECO:0007669"/>
    <property type="project" value="InterPro"/>
</dbReference>
<feature type="compositionally biased region" description="Basic and acidic residues" evidence="13">
    <location>
        <begin position="1233"/>
        <end position="1249"/>
    </location>
</feature>
<feature type="compositionally biased region" description="Basic and acidic residues" evidence="13">
    <location>
        <begin position="303"/>
        <end position="317"/>
    </location>
</feature>
<evidence type="ECO:0000256" key="1">
    <source>
        <dbReference type="ARBA" id="ARBA00004123"/>
    </source>
</evidence>
<keyword evidence="11" id="KW-0131">Cell cycle</keyword>